<gene>
    <name evidence="2" type="ORF">ACAOBT_LOCUS14555</name>
</gene>
<protein>
    <submittedName>
        <fullName evidence="2">Uncharacterized protein</fullName>
    </submittedName>
</protein>
<reference evidence="2" key="1">
    <citation type="submission" date="2022-03" db="EMBL/GenBank/DDBJ databases">
        <authorList>
            <person name="Sayadi A."/>
        </authorList>
    </citation>
    <scope>NUCLEOTIDE SEQUENCE</scope>
</reference>
<dbReference type="Proteomes" id="UP001152888">
    <property type="component" value="Unassembled WGS sequence"/>
</dbReference>
<evidence type="ECO:0000313" key="2">
    <source>
        <dbReference type="EMBL" id="CAH1981561.1"/>
    </source>
</evidence>
<accession>A0A9P0L0F4</accession>
<feature type="region of interest" description="Disordered" evidence="1">
    <location>
        <begin position="303"/>
        <end position="344"/>
    </location>
</feature>
<sequence>MNILKSNDKDTKEFKDRLGSMRSYWCKMTGSSASHTEGETCNEDDKKNDICKIVEVQTKVDEVKKKFEQKQEQPEEKPPSKVQLTKQLFEPKPEKEKVEKISPVIKETCNYFENNAHLFDTEKPYESLCPANVEIVEAKPNGVCSKPKEKKDETDNKKCKVTKSKSIDQPEFDHVRYKIVKSDLFQKKIFANCEKESQFDGLIEYLQNYSFQELLIDNNIVIIEPIRSKVPYEPSECVKSMRNVTPMLHKSKSETQESEKSTLNKHFFYRPIRVNKEVNDDELPNPDTVRQVREFFEGGVKKSRSNQDILANNKEKQSENTSDPDKDRCSATDTNSHSSNISDFDGHENLYDSIDNEIYCEYVSEDILEKIRERGSTVTYYGGRVVKQNSSQPLLTKTIMEEIQNNEKRCNECNNCIRNSCDENQESFIGMKFRILKSNSCSSRLELVGTESLQESRRKMMTQHRKTMNQGNLRRKSNVINEDANNEHASNMDDKNAINEHIKKQNQNQPKIIGEEMKLQENKITQWKEIKKDGSCNNVNFNEKRTQKIYDYYHYDKMKSKSKKIDDMEFEPYEVTMKILKL</sequence>
<keyword evidence="3" id="KW-1185">Reference proteome</keyword>
<feature type="compositionally biased region" description="Polar residues" evidence="1">
    <location>
        <begin position="331"/>
        <end position="342"/>
    </location>
</feature>
<dbReference type="OrthoDB" id="6375147at2759"/>
<feature type="compositionally biased region" description="Basic and acidic residues" evidence="1">
    <location>
        <begin position="313"/>
        <end position="330"/>
    </location>
</feature>
<name>A0A9P0L0F4_ACAOB</name>
<evidence type="ECO:0000256" key="1">
    <source>
        <dbReference type="SAM" id="MobiDB-lite"/>
    </source>
</evidence>
<dbReference type="EMBL" id="CAKOFQ010006910">
    <property type="protein sequence ID" value="CAH1981561.1"/>
    <property type="molecule type" value="Genomic_DNA"/>
</dbReference>
<dbReference type="AlphaFoldDB" id="A0A9P0L0F4"/>
<comment type="caution">
    <text evidence="2">The sequence shown here is derived from an EMBL/GenBank/DDBJ whole genome shotgun (WGS) entry which is preliminary data.</text>
</comment>
<evidence type="ECO:0000313" key="3">
    <source>
        <dbReference type="Proteomes" id="UP001152888"/>
    </source>
</evidence>
<proteinExistence type="predicted"/>
<organism evidence="2 3">
    <name type="scientific">Acanthoscelides obtectus</name>
    <name type="common">Bean weevil</name>
    <name type="synonym">Bruchus obtectus</name>
    <dbReference type="NCBI Taxonomy" id="200917"/>
    <lineage>
        <taxon>Eukaryota</taxon>
        <taxon>Metazoa</taxon>
        <taxon>Ecdysozoa</taxon>
        <taxon>Arthropoda</taxon>
        <taxon>Hexapoda</taxon>
        <taxon>Insecta</taxon>
        <taxon>Pterygota</taxon>
        <taxon>Neoptera</taxon>
        <taxon>Endopterygota</taxon>
        <taxon>Coleoptera</taxon>
        <taxon>Polyphaga</taxon>
        <taxon>Cucujiformia</taxon>
        <taxon>Chrysomeloidea</taxon>
        <taxon>Chrysomelidae</taxon>
        <taxon>Bruchinae</taxon>
        <taxon>Bruchini</taxon>
        <taxon>Acanthoscelides</taxon>
    </lineage>
</organism>